<dbReference type="AlphaFoldDB" id="A0A9P8W7G1"/>
<reference evidence="1 2" key="1">
    <citation type="journal article" date="2021" name="Nat. Commun.">
        <title>Genetic determinants of endophytism in the Arabidopsis root mycobiome.</title>
        <authorList>
            <person name="Mesny F."/>
            <person name="Miyauchi S."/>
            <person name="Thiergart T."/>
            <person name="Pickel B."/>
            <person name="Atanasova L."/>
            <person name="Karlsson M."/>
            <person name="Huettel B."/>
            <person name="Barry K.W."/>
            <person name="Haridas S."/>
            <person name="Chen C."/>
            <person name="Bauer D."/>
            <person name="Andreopoulos W."/>
            <person name="Pangilinan J."/>
            <person name="LaButti K."/>
            <person name="Riley R."/>
            <person name="Lipzen A."/>
            <person name="Clum A."/>
            <person name="Drula E."/>
            <person name="Henrissat B."/>
            <person name="Kohler A."/>
            <person name="Grigoriev I.V."/>
            <person name="Martin F.M."/>
            <person name="Hacquard S."/>
        </authorList>
    </citation>
    <scope>NUCLEOTIDE SEQUENCE [LARGE SCALE GENOMIC DNA]</scope>
    <source>
        <strain evidence="1 2">MPI-CAGE-CH-0241</strain>
    </source>
</reference>
<comment type="caution">
    <text evidence="1">The sequence shown here is derived from an EMBL/GenBank/DDBJ whole genome shotgun (WGS) entry which is preliminary data.</text>
</comment>
<sequence>HSSAKFSNQDDFKIHSYKSQPLPPQSSSPVVLMYIYRPFKTNNMSRNLQLLSLAILSHTLTTNAQLVIPSAVPSLDDNWKLIAAVSGDPHNPLGLEIENQEASLAGSNPCNGFAVLANPDNDRGLTFHLNRRDATVLSEYKSRNLTLLIPRSGEKKSKPESRRPLLVGCGEGTAELEVNVKDTGPKLSLGEAGQFYACKTTIQEQSATQIFFRSVDMGLPYGCVDRWRVPHGAVTKRDNIPTFEP</sequence>
<accession>A0A9P8W7G1</accession>
<keyword evidence="2" id="KW-1185">Reference proteome</keyword>
<protein>
    <submittedName>
        <fullName evidence="1">Uncharacterized protein</fullName>
    </submittedName>
</protein>
<dbReference type="EMBL" id="JAGPYM010000006">
    <property type="protein sequence ID" value="KAH6893044.1"/>
    <property type="molecule type" value="Genomic_DNA"/>
</dbReference>
<evidence type="ECO:0000313" key="1">
    <source>
        <dbReference type="EMBL" id="KAH6893044.1"/>
    </source>
</evidence>
<organism evidence="1 2">
    <name type="scientific">Thelonectria olida</name>
    <dbReference type="NCBI Taxonomy" id="1576542"/>
    <lineage>
        <taxon>Eukaryota</taxon>
        <taxon>Fungi</taxon>
        <taxon>Dikarya</taxon>
        <taxon>Ascomycota</taxon>
        <taxon>Pezizomycotina</taxon>
        <taxon>Sordariomycetes</taxon>
        <taxon>Hypocreomycetidae</taxon>
        <taxon>Hypocreales</taxon>
        <taxon>Nectriaceae</taxon>
        <taxon>Thelonectria</taxon>
    </lineage>
</organism>
<feature type="non-terminal residue" evidence="1">
    <location>
        <position position="245"/>
    </location>
</feature>
<name>A0A9P8W7G1_9HYPO</name>
<dbReference type="Proteomes" id="UP000777438">
    <property type="component" value="Unassembled WGS sequence"/>
</dbReference>
<gene>
    <name evidence="1" type="ORF">B0T10DRAFT_591936</name>
</gene>
<proteinExistence type="predicted"/>
<evidence type="ECO:0000313" key="2">
    <source>
        <dbReference type="Proteomes" id="UP000777438"/>
    </source>
</evidence>